<protein>
    <submittedName>
        <fullName evidence="3">Uncharacterized protein</fullName>
    </submittedName>
</protein>
<dbReference type="AlphaFoldDB" id="A0A0P6YDR5"/>
<dbReference type="PATRIC" id="fig|70996.4.peg.4942"/>
<reference evidence="3 4" key="1">
    <citation type="submission" date="2015-07" db="EMBL/GenBank/DDBJ databases">
        <title>Whole genome sequence of Herpetosiphon geysericola DSM 7119.</title>
        <authorList>
            <person name="Hemp J."/>
            <person name="Ward L.M."/>
            <person name="Pace L.A."/>
            <person name="Fischer W.W."/>
        </authorList>
    </citation>
    <scope>NUCLEOTIDE SEQUENCE [LARGE SCALE GENOMIC DNA]</scope>
    <source>
        <strain evidence="3 4">DSM 7119</strain>
    </source>
</reference>
<evidence type="ECO:0000313" key="3">
    <source>
        <dbReference type="EMBL" id="KPL80158.1"/>
    </source>
</evidence>
<proteinExistence type="predicted"/>
<feature type="transmembrane region" description="Helical" evidence="2">
    <location>
        <begin position="6"/>
        <end position="23"/>
    </location>
</feature>
<feature type="region of interest" description="Disordered" evidence="1">
    <location>
        <begin position="86"/>
        <end position="118"/>
    </location>
</feature>
<evidence type="ECO:0000256" key="1">
    <source>
        <dbReference type="SAM" id="MobiDB-lite"/>
    </source>
</evidence>
<comment type="caution">
    <text evidence="3">The sequence shown here is derived from an EMBL/GenBank/DDBJ whole genome shotgun (WGS) entry which is preliminary data.</text>
</comment>
<keyword evidence="2" id="KW-1133">Transmembrane helix</keyword>
<evidence type="ECO:0000313" key="4">
    <source>
        <dbReference type="Proteomes" id="UP000050277"/>
    </source>
</evidence>
<dbReference type="OrthoDB" id="9844398at2"/>
<organism evidence="3 4">
    <name type="scientific">Herpetosiphon geysericola</name>
    <dbReference type="NCBI Taxonomy" id="70996"/>
    <lineage>
        <taxon>Bacteria</taxon>
        <taxon>Bacillati</taxon>
        <taxon>Chloroflexota</taxon>
        <taxon>Chloroflexia</taxon>
        <taxon>Herpetosiphonales</taxon>
        <taxon>Herpetosiphonaceae</taxon>
        <taxon>Herpetosiphon</taxon>
    </lineage>
</organism>
<accession>A0A0P6YDR5</accession>
<gene>
    <name evidence="3" type="ORF">SE18_24115</name>
</gene>
<evidence type="ECO:0000256" key="2">
    <source>
        <dbReference type="SAM" id="Phobius"/>
    </source>
</evidence>
<dbReference type="RefSeq" id="WP_054537031.1">
    <property type="nucleotide sequence ID" value="NZ_LGKP01000040.1"/>
</dbReference>
<dbReference type="EMBL" id="LGKP01000040">
    <property type="protein sequence ID" value="KPL80158.1"/>
    <property type="molecule type" value="Genomic_DNA"/>
</dbReference>
<dbReference type="STRING" id="70996.SE18_24115"/>
<keyword evidence="2" id="KW-0812">Transmembrane</keyword>
<feature type="transmembrane region" description="Helical" evidence="2">
    <location>
        <begin position="53"/>
        <end position="75"/>
    </location>
</feature>
<keyword evidence="4" id="KW-1185">Reference proteome</keyword>
<feature type="transmembrane region" description="Helical" evidence="2">
    <location>
        <begin position="30"/>
        <end position="47"/>
    </location>
</feature>
<feature type="compositionally biased region" description="Basic residues" evidence="1">
    <location>
        <begin position="99"/>
        <end position="112"/>
    </location>
</feature>
<keyword evidence="2" id="KW-0472">Membrane</keyword>
<name>A0A0P6YDR5_9CHLR</name>
<sequence>MTGVDWLVFGFLAVFAVLVLFVFRKRWQGALGWLTLATAFVSGLVYTRNAEGLVGSVIIAVAAVIGVGLVGFDYYRFERPKRRARLTADDPLTPPSPFKIRRRPTLMQRRRFQREARH</sequence>
<dbReference type="Proteomes" id="UP000050277">
    <property type="component" value="Unassembled WGS sequence"/>
</dbReference>